<dbReference type="SMART" id="SM00382">
    <property type="entry name" value="AAA"/>
    <property type="match status" value="1"/>
</dbReference>
<dbReference type="InterPro" id="IPR003593">
    <property type="entry name" value="AAA+_ATPase"/>
</dbReference>
<feature type="domain" description="ABC transporter" evidence="4">
    <location>
        <begin position="5"/>
        <end position="236"/>
    </location>
</feature>
<evidence type="ECO:0000256" key="2">
    <source>
        <dbReference type="ARBA" id="ARBA00022741"/>
    </source>
</evidence>
<comment type="caution">
    <text evidence="5">The sequence shown here is derived from an EMBL/GenBank/DDBJ whole genome shotgun (WGS) entry which is preliminary data.</text>
</comment>
<dbReference type="RefSeq" id="WP_262654854.1">
    <property type="nucleotide sequence ID" value="NZ_JAOQKE010000011.1"/>
</dbReference>
<gene>
    <name evidence="5" type="ORF">OCV47_09540</name>
</gene>
<accession>A0ABT2SM78</accession>
<dbReference type="Pfam" id="PF00005">
    <property type="entry name" value="ABC_tran"/>
    <property type="match status" value="1"/>
</dbReference>
<dbReference type="SUPFAM" id="SSF52540">
    <property type="entry name" value="P-loop containing nucleoside triphosphate hydrolases"/>
    <property type="match status" value="1"/>
</dbReference>
<keyword evidence="3 5" id="KW-0067">ATP-binding</keyword>
<evidence type="ECO:0000256" key="3">
    <source>
        <dbReference type="ARBA" id="ARBA00022840"/>
    </source>
</evidence>
<dbReference type="GO" id="GO:0005524">
    <property type="term" value="F:ATP binding"/>
    <property type="evidence" value="ECO:0007669"/>
    <property type="project" value="UniProtKB-KW"/>
</dbReference>
<keyword evidence="6" id="KW-1185">Reference proteome</keyword>
<keyword evidence="2" id="KW-0547">Nucleotide-binding</keyword>
<protein>
    <submittedName>
        <fullName evidence="5">ATP-binding cassette domain-containing protein</fullName>
    </submittedName>
</protein>
<dbReference type="InterPro" id="IPR003439">
    <property type="entry name" value="ABC_transporter-like_ATP-bd"/>
</dbReference>
<dbReference type="PROSITE" id="PS50893">
    <property type="entry name" value="ABC_TRANSPORTER_2"/>
    <property type="match status" value="1"/>
</dbReference>
<evidence type="ECO:0000313" key="6">
    <source>
        <dbReference type="Proteomes" id="UP001652338"/>
    </source>
</evidence>
<evidence type="ECO:0000313" key="5">
    <source>
        <dbReference type="EMBL" id="MCU6725590.1"/>
    </source>
</evidence>
<proteinExistence type="inferred from homology"/>
<dbReference type="PANTHER" id="PTHR42798">
    <property type="entry name" value="LIPOPROTEIN-RELEASING SYSTEM ATP-BINDING PROTEIN LOLD"/>
    <property type="match status" value="1"/>
</dbReference>
<dbReference type="PANTHER" id="PTHR42798:SF7">
    <property type="entry name" value="ALPHA-D-RIBOSE 1-METHYLPHOSPHONATE 5-TRIPHOSPHATE SYNTHASE SUBUNIT PHNL"/>
    <property type="match status" value="1"/>
</dbReference>
<dbReference type="EMBL" id="JAOQKE010000011">
    <property type="protein sequence ID" value="MCU6725590.1"/>
    <property type="molecule type" value="Genomic_DNA"/>
</dbReference>
<reference evidence="5 6" key="1">
    <citation type="journal article" date="2021" name="ISME Commun">
        <title>Automated analysis of genomic sequences facilitates high-throughput and comprehensive description of bacteria.</title>
        <authorList>
            <person name="Hitch T.C.A."/>
        </authorList>
    </citation>
    <scope>NUCLEOTIDE SEQUENCE [LARGE SCALE GENOMIC DNA]</scope>
    <source>
        <strain evidence="5 6">Sanger_29</strain>
    </source>
</reference>
<organism evidence="5 6">
    <name type="scientific">Muricoprocola aceti</name>
    <dbReference type="NCBI Taxonomy" id="2981772"/>
    <lineage>
        <taxon>Bacteria</taxon>
        <taxon>Bacillati</taxon>
        <taxon>Bacillota</taxon>
        <taxon>Clostridia</taxon>
        <taxon>Lachnospirales</taxon>
        <taxon>Lachnospiraceae</taxon>
        <taxon>Muricoprocola</taxon>
    </lineage>
</organism>
<dbReference type="InterPro" id="IPR027417">
    <property type="entry name" value="P-loop_NTPase"/>
</dbReference>
<comment type="similarity">
    <text evidence="1">Belongs to the ABC transporter superfamily.</text>
</comment>
<dbReference type="Gene3D" id="3.40.50.300">
    <property type="entry name" value="P-loop containing nucleotide triphosphate hydrolases"/>
    <property type="match status" value="1"/>
</dbReference>
<dbReference type="Proteomes" id="UP001652338">
    <property type="component" value="Unassembled WGS sequence"/>
</dbReference>
<evidence type="ECO:0000259" key="4">
    <source>
        <dbReference type="PROSITE" id="PS50893"/>
    </source>
</evidence>
<evidence type="ECO:0000256" key="1">
    <source>
        <dbReference type="ARBA" id="ARBA00005417"/>
    </source>
</evidence>
<name>A0ABT2SM78_9FIRM</name>
<sequence>METILEIKGLSKEFYLHAQNRLIKSCRDISFALNKGGFIGIVGTSGAGKSTVLRCIYRTYLATTGSVIYDSLSYGKLDLIKASEQQIIHLRKVEIGYVSQFLSILPRTTAKEHVISGALDAGFSYEESVKKAEEMLRYFRLNENLWDIYPNTFSGGEKLRLNLAHAMVKAPRLLLLDEPTASLDNNTKILVKELLMKLKGEGTSMIGIFHDLEFMEGLCDHVYNITEGRFKNEKEAS</sequence>